<evidence type="ECO:0000313" key="3">
    <source>
        <dbReference type="Proteomes" id="UP000886595"/>
    </source>
</evidence>
<feature type="region of interest" description="Disordered" evidence="1">
    <location>
        <begin position="299"/>
        <end position="318"/>
    </location>
</feature>
<feature type="compositionally biased region" description="Acidic residues" evidence="1">
    <location>
        <begin position="299"/>
        <end position="308"/>
    </location>
</feature>
<evidence type="ECO:0000256" key="1">
    <source>
        <dbReference type="SAM" id="MobiDB-lite"/>
    </source>
</evidence>
<dbReference type="EMBL" id="JAAMPC010000010">
    <property type="protein sequence ID" value="KAG2288625.1"/>
    <property type="molecule type" value="Genomic_DNA"/>
</dbReference>
<name>A0A8X7RKR5_BRACI</name>
<sequence>MCHASRIASMGFCRPNDDPFINPLPPFPEDTVEIRDLPRNGPFFWTSFTPKRVRKVLRLVRPDFETGVETDSDSESDGPAPCNVPEEEANARSSKGKDIDLGDIDFSVDDSILLGWDPDLAYGDGSGTSEAPIPDFEDFFAGLPSSFDPSSSVDELGRSKVVAEGSRIINGTRPKMRRGGQRYGSITPLVMSQRSVERRPSKSTSDFLQTIRRFTKFWTRGVSIHQHGKALIIPGGLFYLLRSRSEALPLVVSDSEVIVPALDRFKVSMSQLNPTSLKHLIGVRVCKVLRLLRPDFETGVETDSDSESDGPAPCNVPEEEANAGWDLDLAYGDGSGTKQAPIPDFEDFFAGLPSSFDPSSPVDELGRSKVVAKNLASLMGVLTCLARP</sequence>
<organism evidence="2 3">
    <name type="scientific">Brassica carinata</name>
    <name type="common">Ethiopian mustard</name>
    <name type="synonym">Abyssinian cabbage</name>
    <dbReference type="NCBI Taxonomy" id="52824"/>
    <lineage>
        <taxon>Eukaryota</taxon>
        <taxon>Viridiplantae</taxon>
        <taxon>Streptophyta</taxon>
        <taxon>Embryophyta</taxon>
        <taxon>Tracheophyta</taxon>
        <taxon>Spermatophyta</taxon>
        <taxon>Magnoliopsida</taxon>
        <taxon>eudicotyledons</taxon>
        <taxon>Gunneridae</taxon>
        <taxon>Pentapetalae</taxon>
        <taxon>rosids</taxon>
        <taxon>malvids</taxon>
        <taxon>Brassicales</taxon>
        <taxon>Brassicaceae</taxon>
        <taxon>Brassiceae</taxon>
        <taxon>Brassica</taxon>
    </lineage>
</organism>
<protein>
    <submittedName>
        <fullName evidence="2">Uncharacterized protein</fullName>
    </submittedName>
</protein>
<accession>A0A8X7RKR5</accession>
<feature type="compositionally biased region" description="Acidic residues" evidence="1">
    <location>
        <begin position="66"/>
        <end position="76"/>
    </location>
</feature>
<gene>
    <name evidence="2" type="ORF">Bca52824_048229</name>
</gene>
<comment type="caution">
    <text evidence="2">The sequence shown here is derived from an EMBL/GenBank/DDBJ whole genome shotgun (WGS) entry which is preliminary data.</text>
</comment>
<feature type="region of interest" description="Disordered" evidence="1">
    <location>
        <begin position="66"/>
        <end position="97"/>
    </location>
</feature>
<proteinExistence type="predicted"/>
<evidence type="ECO:0000313" key="2">
    <source>
        <dbReference type="EMBL" id="KAG2288625.1"/>
    </source>
</evidence>
<keyword evidence="3" id="KW-1185">Reference proteome</keyword>
<reference evidence="2 3" key="1">
    <citation type="submission" date="2020-02" db="EMBL/GenBank/DDBJ databases">
        <authorList>
            <person name="Ma Q."/>
            <person name="Huang Y."/>
            <person name="Song X."/>
            <person name="Pei D."/>
        </authorList>
    </citation>
    <scope>NUCLEOTIDE SEQUENCE [LARGE SCALE GENOMIC DNA]</scope>
    <source>
        <strain evidence="2">Sxm20200214</strain>
        <tissue evidence="2">Leaf</tissue>
    </source>
</reference>
<dbReference type="Proteomes" id="UP000886595">
    <property type="component" value="Unassembled WGS sequence"/>
</dbReference>
<dbReference type="AlphaFoldDB" id="A0A8X7RKR5"/>